<evidence type="ECO:0000313" key="2">
    <source>
        <dbReference type="EMBL" id="MFM0636244.1"/>
    </source>
</evidence>
<keyword evidence="1" id="KW-0472">Membrane</keyword>
<name>A0ABW9DNK3_9BURK</name>
<dbReference type="Proteomes" id="UP001629432">
    <property type="component" value="Unassembled WGS sequence"/>
</dbReference>
<gene>
    <name evidence="2" type="ORF">PQQ63_06000</name>
</gene>
<evidence type="ECO:0000313" key="3">
    <source>
        <dbReference type="Proteomes" id="UP001629432"/>
    </source>
</evidence>
<proteinExistence type="predicted"/>
<protein>
    <submittedName>
        <fullName evidence="2">Uncharacterized protein</fullName>
    </submittedName>
</protein>
<sequence length="45" mass="5453">MKSYFFLPPVMTWLIIFLGIWPIALRVLFAFAARVDPRSGRWRRR</sequence>
<comment type="caution">
    <text evidence="2">The sequence shown here is derived from an EMBL/GenBank/DDBJ whole genome shotgun (WGS) entry which is preliminary data.</text>
</comment>
<evidence type="ECO:0000256" key="1">
    <source>
        <dbReference type="SAM" id="Phobius"/>
    </source>
</evidence>
<keyword evidence="1" id="KW-0812">Transmembrane</keyword>
<accession>A0ABW9DNK3</accession>
<reference evidence="2 3" key="1">
    <citation type="journal article" date="2024" name="Chem. Sci.">
        <title>Discovery of megapolipeptins by genome mining of a Burkholderiales bacteria collection.</title>
        <authorList>
            <person name="Paulo B.S."/>
            <person name="Recchia M.J.J."/>
            <person name="Lee S."/>
            <person name="Fergusson C.H."/>
            <person name="Romanowski S.B."/>
            <person name="Hernandez A."/>
            <person name="Krull N."/>
            <person name="Liu D.Y."/>
            <person name="Cavanagh H."/>
            <person name="Bos A."/>
            <person name="Gray C.A."/>
            <person name="Murphy B.T."/>
            <person name="Linington R.G."/>
            <person name="Eustaquio A.S."/>
        </authorList>
    </citation>
    <scope>NUCLEOTIDE SEQUENCE [LARGE SCALE GENOMIC DNA]</scope>
    <source>
        <strain evidence="2 3">RL17-338-BIC-A</strain>
    </source>
</reference>
<keyword evidence="1" id="KW-1133">Transmembrane helix</keyword>
<feature type="transmembrane region" description="Helical" evidence="1">
    <location>
        <begin position="12"/>
        <end position="35"/>
    </location>
</feature>
<dbReference type="EMBL" id="JAQQCF010000003">
    <property type="protein sequence ID" value="MFM0636244.1"/>
    <property type="molecule type" value="Genomic_DNA"/>
</dbReference>
<organism evidence="2 3">
    <name type="scientific">Paraburkholderia metrosideri</name>
    <dbReference type="NCBI Taxonomy" id="580937"/>
    <lineage>
        <taxon>Bacteria</taxon>
        <taxon>Pseudomonadati</taxon>
        <taxon>Pseudomonadota</taxon>
        <taxon>Betaproteobacteria</taxon>
        <taxon>Burkholderiales</taxon>
        <taxon>Burkholderiaceae</taxon>
        <taxon>Paraburkholderia</taxon>
    </lineage>
</organism>
<keyword evidence="3" id="KW-1185">Reference proteome</keyword>
<dbReference type="RefSeq" id="WP_408205892.1">
    <property type="nucleotide sequence ID" value="NZ_JAQQCF010000003.1"/>
</dbReference>